<keyword evidence="2" id="KW-1185">Reference proteome</keyword>
<accession>A0ACC1JMA8</accession>
<sequence length="204" mass="22892">HQQQKLVLKLKNTEIATLRRNAPIGYVTSAENAALREEITALQSALSAQPDYSDLLIENLHLREDIEHLYESGSGSRAQDAELPRRSDAAAALETLISAKACSVDLQGAFPIIPDDNVYLGLEDKIKQAKHDINDLELQRDRLEFQINSIEEDWQFVNDGAHRLEAASSDEEISDIVEKTLDCIVGDQARDTWRTISSLYARTY</sequence>
<dbReference type="Proteomes" id="UP001140234">
    <property type="component" value="Unassembled WGS sequence"/>
</dbReference>
<proteinExistence type="predicted"/>
<protein>
    <submittedName>
        <fullName evidence="1">Uncharacterized protein</fullName>
    </submittedName>
</protein>
<comment type="caution">
    <text evidence="1">The sequence shown here is derived from an EMBL/GenBank/DDBJ whole genome shotgun (WGS) entry which is preliminary data.</text>
</comment>
<feature type="non-terminal residue" evidence="1">
    <location>
        <position position="1"/>
    </location>
</feature>
<name>A0ACC1JMA8_9FUNG</name>
<evidence type="ECO:0000313" key="1">
    <source>
        <dbReference type="EMBL" id="KAJ2763340.1"/>
    </source>
</evidence>
<dbReference type="EMBL" id="JANBUJ010002762">
    <property type="protein sequence ID" value="KAJ2763340.1"/>
    <property type="molecule type" value="Genomic_DNA"/>
</dbReference>
<evidence type="ECO:0000313" key="2">
    <source>
        <dbReference type="Proteomes" id="UP001140234"/>
    </source>
</evidence>
<gene>
    <name evidence="1" type="ORF">IWQ57_005584</name>
</gene>
<reference evidence="1" key="1">
    <citation type="submission" date="2022-07" db="EMBL/GenBank/DDBJ databases">
        <title>Phylogenomic reconstructions and comparative analyses of Kickxellomycotina fungi.</title>
        <authorList>
            <person name="Reynolds N.K."/>
            <person name="Stajich J.E."/>
            <person name="Barry K."/>
            <person name="Grigoriev I.V."/>
            <person name="Crous P."/>
            <person name="Smith M.E."/>
        </authorList>
    </citation>
    <scope>NUCLEOTIDE SEQUENCE</scope>
    <source>
        <strain evidence="1">CBS 109366</strain>
    </source>
</reference>
<organism evidence="1 2">
    <name type="scientific">Coemansia nantahalensis</name>
    <dbReference type="NCBI Taxonomy" id="2789366"/>
    <lineage>
        <taxon>Eukaryota</taxon>
        <taxon>Fungi</taxon>
        <taxon>Fungi incertae sedis</taxon>
        <taxon>Zoopagomycota</taxon>
        <taxon>Kickxellomycotina</taxon>
        <taxon>Kickxellomycetes</taxon>
        <taxon>Kickxellales</taxon>
        <taxon>Kickxellaceae</taxon>
        <taxon>Coemansia</taxon>
    </lineage>
</organism>